<dbReference type="PATRIC" id="fig|1292034.3.peg.2356"/>
<reference evidence="2 3" key="1">
    <citation type="journal article" date="2013" name="Genome Announc.">
        <title>Draft Genome Sequence for Caulobacter sp. Strain OR37, a Bacterium Tolerant to Heavy Metals.</title>
        <authorList>
            <person name="Utturkar S.M."/>
            <person name="Bollmann A."/>
            <person name="Brzoska R.M."/>
            <person name="Klingeman D.M."/>
            <person name="Epstein S.E."/>
            <person name="Palumbo A.V."/>
            <person name="Brown S.D."/>
        </authorList>
    </citation>
    <scope>NUCLEOTIDE SEQUENCE [LARGE SCALE GENOMIC DNA]</scope>
    <source>
        <strain evidence="2 3">OR37</strain>
    </source>
</reference>
<comment type="caution">
    <text evidence="2">The sequence shown here is derived from an EMBL/GenBank/DDBJ whole genome shotgun (WGS) entry which is preliminary data.</text>
</comment>
<feature type="transmembrane region" description="Helical" evidence="1">
    <location>
        <begin position="129"/>
        <end position="148"/>
    </location>
</feature>
<evidence type="ECO:0000313" key="2">
    <source>
        <dbReference type="EMBL" id="ENZ81772.1"/>
    </source>
</evidence>
<accession>R0EKY9</accession>
<feature type="transmembrane region" description="Helical" evidence="1">
    <location>
        <begin position="89"/>
        <end position="109"/>
    </location>
</feature>
<evidence type="ECO:0000313" key="3">
    <source>
        <dbReference type="Proteomes" id="UP000013063"/>
    </source>
</evidence>
<keyword evidence="3" id="KW-1185">Reference proteome</keyword>
<gene>
    <name evidence="2" type="ORF">OR37_02369</name>
</gene>
<name>R0EKY9_CAUVI</name>
<feature type="transmembrane region" description="Helical" evidence="1">
    <location>
        <begin position="12"/>
        <end position="33"/>
    </location>
</feature>
<feature type="transmembrane region" description="Helical" evidence="1">
    <location>
        <begin position="53"/>
        <end position="82"/>
    </location>
</feature>
<proteinExistence type="predicted"/>
<evidence type="ECO:0000256" key="1">
    <source>
        <dbReference type="SAM" id="Phobius"/>
    </source>
</evidence>
<dbReference type="AlphaFoldDB" id="R0EKY9"/>
<sequence>MVENSRSIGGGAARGLLVGLFHAVCGLLLLWTIPTQFVSLRIARSDISTGGAWVAVFVLGLVPFLVAMALLGMGVGVVGAVLPSRVLRGLVSALIFGLVLVLMAISAQVSPDNVFSIATGIPMMFDGPLPIGLTAIVAAISFGSAGITRA</sequence>
<protein>
    <submittedName>
        <fullName evidence="2">Uncharacterized protein</fullName>
    </submittedName>
</protein>
<keyword evidence="1" id="KW-0812">Transmembrane</keyword>
<organism evidence="2 3">
    <name type="scientific">Caulobacter vibrioides OR37</name>
    <dbReference type="NCBI Taxonomy" id="1292034"/>
    <lineage>
        <taxon>Bacteria</taxon>
        <taxon>Pseudomonadati</taxon>
        <taxon>Pseudomonadota</taxon>
        <taxon>Alphaproteobacteria</taxon>
        <taxon>Caulobacterales</taxon>
        <taxon>Caulobacteraceae</taxon>
        <taxon>Caulobacter</taxon>
    </lineage>
</organism>
<dbReference type="EMBL" id="APMP01000013">
    <property type="protein sequence ID" value="ENZ81772.1"/>
    <property type="molecule type" value="Genomic_DNA"/>
</dbReference>
<keyword evidence="1" id="KW-1133">Transmembrane helix</keyword>
<keyword evidence="1" id="KW-0472">Membrane</keyword>
<dbReference type="Proteomes" id="UP000013063">
    <property type="component" value="Unassembled WGS sequence"/>
</dbReference>